<evidence type="ECO:0000256" key="1">
    <source>
        <dbReference type="SAM" id="Phobius"/>
    </source>
</evidence>
<dbReference type="RefSeq" id="WP_341366687.1">
    <property type="nucleotide sequence ID" value="NZ_CP150951.2"/>
</dbReference>
<feature type="transmembrane region" description="Helical" evidence="1">
    <location>
        <begin position="6"/>
        <end position="24"/>
    </location>
</feature>
<keyword evidence="1" id="KW-1133">Transmembrane helix</keyword>
<reference evidence="3" key="1">
    <citation type="submission" date="2024-04" db="EMBL/GenBank/DDBJ databases">
        <title>Phylogenomic analyses of a clade within the roseobacter group suggest taxonomic reassignments of species of the genera Aestuariivita, Citreicella, Loktanella, Nautella, Pelagibaca, Ruegeria, Thalassobius, Thiobacimonas and Tropicibacter, and the proposal o.</title>
        <authorList>
            <person name="Jeon C.O."/>
        </authorList>
    </citation>
    <scope>NUCLEOTIDE SEQUENCE [LARGE SCALE GENOMIC DNA]</scope>
    <source>
        <strain evidence="3">BS5-3</strain>
    </source>
</reference>
<accession>A0ABZ2V7R8</accession>
<feature type="transmembrane region" description="Helical" evidence="1">
    <location>
        <begin position="209"/>
        <end position="229"/>
    </location>
</feature>
<dbReference type="EMBL" id="CP150951">
    <property type="protein sequence ID" value="WZC48572.1"/>
    <property type="molecule type" value="Genomic_DNA"/>
</dbReference>
<protein>
    <submittedName>
        <fullName evidence="2">DUF5765 domain-containing protein</fullName>
    </submittedName>
</protein>
<feature type="transmembrane region" description="Helical" evidence="1">
    <location>
        <begin position="64"/>
        <end position="86"/>
    </location>
</feature>
<keyword evidence="3" id="KW-1185">Reference proteome</keyword>
<keyword evidence="1" id="KW-0812">Transmembrane</keyword>
<dbReference type="Pfam" id="PF19069">
    <property type="entry name" value="DUF5765"/>
    <property type="match status" value="1"/>
</dbReference>
<gene>
    <name evidence="2" type="ORF">AABB29_17250</name>
</gene>
<evidence type="ECO:0000313" key="3">
    <source>
        <dbReference type="Proteomes" id="UP001440612"/>
    </source>
</evidence>
<sequence>MCWSMGASLAMAGLGVGATGYLIVKGKPATLWAPMGFFTVMELLQAASYPVIGQCGHPVNETLSWASFVHITFHPLAFSLIYLAFLPSDFASRIKWPVVAVSLLAGLATLSMIYPFPGAGACDPRRMMCGENVCTYMGNLHLAWQFPLNGYGNSFRDNGILWLARDGLIAYQLVVFYIPLLYGAWRLAAYFLVTGPLLARLLTDNVDEQPAIWCLLSVALLVAIITPPLRRFLTVKQEPWWVRRFWPAVTDGRGQSGPRVAS</sequence>
<organism evidence="2 3">
    <name type="scientific">Yoonia phaeophyticola</name>
    <dbReference type="NCBI Taxonomy" id="3137369"/>
    <lineage>
        <taxon>Bacteria</taxon>
        <taxon>Pseudomonadati</taxon>
        <taxon>Pseudomonadota</taxon>
        <taxon>Alphaproteobacteria</taxon>
        <taxon>Rhodobacterales</taxon>
        <taxon>Paracoccaceae</taxon>
        <taxon>Yoonia</taxon>
    </lineage>
</organism>
<evidence type="ECO:0000313" key="2">
    <source>
        <dbReference type="EMBL" id="WZC48572.1"/>
    </source>
</evidence>
<proteinExistence type="predicted"/>
<keyword evidence="1" id="KW-0472">Membrane</keyword>
<dbReference type="InterPro" id="IPR043912">
    <property type="entry name" value="DUF5765"/>
</dbReference>
<name>A0ABZ2V7R8_9RHOB</name>
<feature type="transmembrane region" description="Helical" evidence="1">
    <location>
        <begin position="98"/>
        <end position="117"/>
    </location>
</feature>
<feature type="transmembrane region" description="Helical" evidence="1">
    <location>
        <begin position="31"/>
        <end position="52"/>
    </location>
</feature>
<dbReference type="Proteomes" id="UP001440612">
    <property type="component" value="Chromosome"/>
</dbReference>